<evidence type="ECO:0000256" key="3">
    <source>
        <dbReference type="ARBA" id="ARBA00022833"/>
    </source>
</evidence>
<evidence type="ECO:0000259" key="9">
    <source>
        <dbReference type="PROSITE" id="PS50048"/>
    </source>
</evidence>
<name>A0A178ZWA9_9EURO</name>
<dbReference type="SMART" id="SM00066">
    <property type="entry name" value="GAL4"/>
    <property type="match status" value="1"/>
</dbReference>
<dbReference type="GO" id="GO:0045944">
    <property type="term" value="P:positive regulation of transcription by RNA polymerase II"/>
    <property type="evidence" value="ECO:0007669"/>
    <property type="project" value="TreeGrafter"/>
</dbReference>
<dbReference type="GeneID" id="30007424"/>
<dbReference type="AlphaFoldDB" id="A0A178ZWA9"/>
<dbReference type="Proteomes" id="UP000078343">
    <property type="component" value="Unassembled WGS sequence"/>
</dbReference>
<dbReference type="GO" id="GO:0043565">
    <property type="term" value="F:sequence-specific DNA binding"/>
    <property type="evidence" value="ECO:0007669"/>
    <property type="project" value="TreeGrafter"/>
</dbReference>
<dbReference type="Gene3D" id="4.10.240.10">
    <property type="entry name" value="Zn(2)-C6 fungal-type DNA-binding domain"/>
    <property type="match status" value="1"/>
</dbReference>
<dbReference type="InterPro" id="IPR007219">
    <property type="entry name" value="XnlR_reg_dom"/>
</dbReference>
<accession>A0A178ZWA9</accession>
<dbReference type="Pfam" id="PF04082">
    <property type="entry name" value="Fungal_trans"/>
    <property type="match status" value="1"/>
</dbReference>
<protein>
    <recommendedName>
        <fullName evidence="9">Zn(2)-C6 fungal-type domain-containing protein</fullName>
    </recommendedName>
</protein>
<dbReference type="InterPro" id="IPR036864">
    <property type="entry name" value="Zn2-C6_fun-type_DNA-bd_sf"/>
</dbReference>
<dbReference type="GO" id="GO:0005634">
    <property type="term" value="C:nucleus"/>
    <property type="evidence" value="ECO:0007669"/>
    <property type="project" value="UniProtKB-SubCell"/>
</dbReference>
<dbReference type="GO" id="GO:0008270">
    <property type="term" value="F:zinc ion binding"/>
    <property type="evidence" value="ECO:0007669"/>
    <property type="project" value="InterPro"/>
</dbReference>
<evidence type="ECO:0000313" key="11">
    <source>
        <dbReference type="Proteomes" id="UP000078343"/>
    </source>
</evidence>
<reference evidence="10 11" key="1">
    <citation type="submission" date="2016-04" db="EMBL/GenBank/DDBJ databases">
        <title>Draft genome of Fonsecaea erecta CBS 125763.</title>
        <authorList>
            <person name="Weiss V.A."/>
            <person name="Vicente V.A."/>
            <person name="Raittz R.T."/>
            <person name="Moreno L.F."/>
            <person name="De Souza E.M."/>
            <person name="Pedrosa F.O."/>
            <person name="Steffens M.B."/>
            <person name="Faoro H."/>
            <person name="Tadra-Sfeir M.Z."/>
            <person name="Najafzadeh M.J."/>
            <person name="Felipe M.S."/>
            <person name="Teixeira M."/>
            <person name="Sun J."/>
            <person name="Xi L."/>
            <person name="Gomes R."/>
            <person name="De Azevedo C.M."/>
            <person name="Salgado C.G."/>
            <person name="Da Silva M.B."/>
            <person name="Nascimento M.F."/>
            <person name="Queiroz-Telles F."/>
            <person name="Attili D.S."/>
            <person name="Gorbushina A."/>
        </authorList>
    </citation>
    <scope>NUCLEOTIDE SEQUENCE [LARGE SCALE GENOMIC DNA]</scope>
    <source>
        <strain evidence="10 11">CBS 125763</strain>
    </source>
</reference>
<dbReference type="CDD" id="cd00067">
    <property type="entry name" value="GAL4"/>
    <property type="match status" value="1"/>
</dbReference>
<dbReference type="OrthoDB" id="189997at2759"/>
<dbReference type="RefSeq" id="XP_018697394.1">
    <property type="nucleotide sequence ID" value="XM_018834770.1"/>
</dbReference>
<evidence type="ECO:0000256" key="5">
    <source>
        <dbReference type="ARBA" id="ARBA00023125"/>
    </source>
</evidence>
<keyword evidence="11" id="KW-1185">Reference proteome</keyword>
<evidence type="ECO:0000256" key="6">
    <source>
        <dbReference type="ARBA" id="ARBA00023163"/>
    </source>
</evidence>
<evidence type="ECO:0000256" key="7">
    <source>
        <dbReference type="ARBA" id="ARBA00023242"/>
    </source>
</evidence>
<keyword evidence="2" id="KW-0479">Metal-binding</keyword>
<dbReference type="InterPro" id="IPR001138">
    <property type="entry name" value="Zn2Cys6_DnaBD"/>
</dbReference>
<dbReference type="PROSITE" id="PS50048">
    <property type="entry name" value="ZN2_CY6_FUNGAL_2"/>
    <property type="match status" value="1"/>
</dbReference>
<dbReference type="SUPFAM" id="SSF57701">
    <property type="entry name" value="Zn2/Cys6 DNA-binding domain"/>
    <property type="match status" value="1"/>
</dbReference>
<dbReference type="GO" id="GO:0006351">
    <property type="term" value="P:DNA-templated transcription"/>
    <property type="evidence" value="ECO:0007669"/>
    <property type="project" value="InterPro"/>
</dbReference>
<keyword evidence="7" id="KW-0539">Nucleus</keyword>
<dbReference type="STRING" id="1367422.A0A178ZWA9"/>
<dbReference type="PANTHER" id="PTHR47782:SF12">
    <property type="entry name" value="ZN(II)2CYS6 TRANSCRIPTION FACTOR (EUROFUNG)"/>
    <property type="match status" value="1"/>
</dbReference>
<evidence type="ECO:0000256" key="2">
    <source>
        <dbReference type="ARBA" id="ARBA00022723"/>
    </source>
</evidence>
<keyword evidence="5" id="KW-0238">DNA-binding</keyword>
<dbReference type="Pfam" id="PF00172">
    <property type="entry name" value="Zn_clus"/>
    <property type="match status" value="1"/>
</dbReference>
<keyword evidence="6" id="KW-0804">Transcription</keyword>
<evidence type="ECO:0000256" key="4">
    <source>
        <dbReference type="ARBA" id="ARBA00023015"/>
    </source>
</evidence>
<dbReference type="InterPro" id="IPR052202">
    <property type="entry name" value="Yeast_MetPath_Reg"/>
</dbReference>
<feature type="region of interest" description="Disordered" evidence="8">
    <location>
        <begin position="1"/>
        <end position="21"/>
    </location>
</feature>
<feature type="region of interest" description="Disordered" evidence="8">
    <location>
        <begin position="662"/>
        <end position="686"/>
    </location>
</feature>
<organism evidence="10 11">
    <name type="scientific">Fonsecaea erecta</name>
    <dbReference type="NCBI Taxonomy" id="1367422"/>
    <lineage>
        <taxon>Eukaryota</taxon>
        <taxon>Fungi</taxon>
        <taxon>Dikarya</taxon>
        <taxon>Ascomycota</taxon>
        <taxon>Pezizomycotina</taxon>
        <taxon>Eurotiomycetes</taxon>
        <taxon>Chaetothyriomycetidae</taxon>
        <taxon>Chaetothyriales</taxon>
        <taxon>Herpotrichiellaceae</taxon>
        <taxon>Fonsecaea</taxon>
    </lineage>
</organism>
<dbReference type="PANTHER" id="PTHR47782">
    <property type="entry name" value="ZN(II)2CYS6 TRANSCRIPTION FACTOR (EUROFUNG)-RELATED"/>
    <property type="match status" value="1"/>
</dbReference>
<feature type="region of interest" description="Disordered" evidence="8">
    <location>
        <begin position="87"/>
        <end position="121"/>
    </location>
</feature>
<dbReference type="GO" id="GO:0000981">
    <property type="term" value="F:DNA-binding transcription factor activity, RNA polymerase II-specific"/>
    <property type="evidence" value="ECO:0007669"/>
    <property type="project" value="InterPro"/>
</dbReference>
<dbReference type="EMBL" id="LVYI01000002">
    <property type="protein sequence ID" value="OAP64027.1"/>
    <property type="molecule type" value="Genomic_DNA"/>
</dbReference>
<proteinExistence type="predicted"/>
<gene>
    <name evidence="10" type="ORF">AYL99_03254</name>
</gene>
<feature type="domain" description="Zn(2)-C6 fungal-type" evidence="9">
    <location>
        <begin position="31"/>
        <end position="61"/>
    </location>
</feature>
<dbReference type="CDD" id="cd12148">
    <property type="entry name" value="fungal_TF_MHR"/>
    <property type="match status" value="1"/>
</dbReference>
<comment type="caution">
    <text evidence="10">The sequence shown here is derived from an EMBL/GenBank/DDBJ whole genome shotgun (WGS) entry which is preliminary data.</text>
</comment>
<evidence type="ECO:0000256" key="8">
    <source>
        <dbReference type="SAM" id="MobiDB-lite"/>
    </source>
</evidence>
<feature type="compositionally biased region" description="Basic and acidic residues" evidence="8">
    <location>
        <begin position="676"/>
        <end position="686"/>
    </location>
</feature>
<keyword evidence="3" id="KW-0862">Zinc</keyword>
<dbReference type="SMART" id="SM00906">
    <property type="entry name" value="Fungal_trans"/>
    <property type="match status" value="1"/>
</dbReference>
<sequence>MTGPENGSMPPETPPEPFFQRPNKRSRVVVACLRCKTRRQKCDNKLPACSNCARAKLNCVFPENEYPTSYVKALQTRVAWLEAQLDSSQTTRPGGHLSIGDSNDAAATSSEGRMASPPSTPNLASSVGLLSLQAAAEPQYFGVSSGVSLALMIESAVYEKARPLSSLSLPAETVESPFASSSRGAIPTATAPLLPVEKATSFLAAYLSYIHPNFPFLSKRQLWKAHHSRHEMENSNSNEARHDHVVLLLVCAIGARCLKLVGSDQVAESEPESLYHSAMAKLQDQLNVPSVQNIQVILLVAIYALRSPSGSSIWHLCGLMIRQCIELGLHRQLRKDDNTAHSDEFKRRLFWSIYHLERRIVLVLGRPLTIADDEIDNPLPSEIEDDHFQDAAELPGISRDHSALDPNSQPRRCSAGARTDILFHVHNIRLDQINAKTRLAFSRLAKSGRGIKVEQKIAKRFQELEDWKTAMFGHSVGGDASADLMSSTFRTPVQTPVSRPALPEAQRLALLLNYHRARRVFLQTILTEIQLLNRPFPYASFAKSSGEVCQLNRRLHRIRSVPFTLLDLHSVFVAGFSMIYCAWSDPSLYDAEMAADLGACSTVLYLIAEQWGEGAKKYRDAFELIAGKTAEYVLSPRRPQTSSHQQSVPVSVHPLARESVAPSDTALSGTMPPHPTSHDIDRSGSDGWTKDSFDVWQMMTEFVQTQDSDYECDPVNFREIEAFLTEEGLGWFNGGTGTSF</sequence>
<keyword evidence="4" id="KW-0805">Transcription regulation</keyword>
<evidence type="ECO:0000313" key="10">
    <source>
        <dbReference type="EMBL" id="OAP64027.1"/>
    </source>
</evidence>
<evidence type="ECO:0000256" key="1">
    <source>
        <dbReference type="ARBA" id="ARBA00004123"/>
    </source>
</evidence>
<dbReference type="PROSITE" id="PS00463">
    <property type="entry name" value="ZN2_CY6_FUNGAL_1"/>
    <property type="match status" value="1"/>
</dbReference>
<comment type="subcellular location">
    <subcellularLocation>
        <location evidence="1">Nucleus</location>
    </subcellularLocation>
</comment>